<evidence type="ECO:0000313" key="3">
    <source>
        <dbReference type="Proteomes" id="UP000321764"/>
    </source>
</evidence>
<protein>
    <submittedName>
        <fullName evidence="2">GNAT family N-acetyltransferase</fullName>
    </submittedName>
</protein>
<dbReference type="CDD" id="cd04301">
    <property type="entry name" value="NAT_SF"/>
    <property type="match status" value="1"/>
</dbReference>
<dbReference type="RefSeq" id="WP_147714058.1">
    <property type="nucleotide sequence ID" value="NZ_VKAD01000001.1"/>
</dbReference>
<dbReference type="SUPFAM" id="SSF55729">
    <property type="entry name" value="Acyl-CoA N-acyltransferases (Nat)"/>
    <property type="match status" value="1"/>
</dbReference>
<sequence>MNLTLVLAKNSTLVENLFQYYVYDMSQFMGWQPCEQGTYVVPTALQDVREYWQKPQHFPYLIYVNGQLAGFSLVRVSPYKNSQWDMGQFFVLRKYIGQGVGKKAFAQTVKKHPGDWLVRVLPNNLAAQKFWPKAIQPLAQGDVQQINELHTTGGGDQVAMEFFRFCAQ</sequence>
<dbReference type="OrthoDB" id="8479334at2"/>
<proteinExistence type="predicted"/>
<evidence type="ECO:0000259" key="1">
    <source>
        <dbReference type="PROSITE" id="PS51186"/>
    </source>
</evidence>
<comment type="caution">
    <text evidence="2">The sequence shown here is derived from an EMBL/GenBank/DDBJ whole genome shotgun (WGS) entry which is preliminary data.</text>
</comment>
<dbReference type="GO" id="GO:0016747">
    <property type="term" value="F:acyltransferase activity, transferring groups other than amino-acyl groups"/>
    <property type="evidence" value="ECO:0007669"/>
    <property type="project" value="InterPro"/>
</dbReference>
<evidence type="ECO:0000313" key="2">
    <source>
        <dbReference type="EMBL" id="TXR54659.1"/>
    </source>
</evidence>
<reference evidence="2 3" key="1">
    <citation type="submission" date="2019-07" db="EMBL/GenBank/DDBJ databases">
        <title>Reinekea sp. strain SSH23 genome sequencing and assembly.</title>
        <authorList>
            <person name="Kim I."/>
        </authorList>
    </citation>
    <scope>NUCLEOTIDE SEQUENCE [LARGE SCALE GENOMIC DNA]</scope>
    <source>
        <strain evidence="2 3">SSH23</strain>
    </source>
</reference>
<dbReference type="PROSITE" id="PS51186">
    <property type="entry name" value="GNAT"/>
    <property type="match status" value="1"/>
</dbReference>
<dbReference type="EMBL" id="VKAD01000001">
    <property type="protein sequence ID" value="TXR54659.1"/>
    <property type="molecule type" value="Genomic_DNA"/>
</dbReference>
<keyword evidence="2" id="KW-0808">Transferase</keyword>
<name>A0A5C8ZBK0_9GAMM</name>
<feature type="domain" description="N-acetyltransferase" evidence="1">
    <location>
        <begin position="18"/>
        <end position="165"/>
    </location>
</feature>
<dbReference type="InterPro" id="IPR000182">
    <property type="entry name" value="GNAT_dom"/>
</dbReference>
<keyword evidence="3" id="KW-1185">Reference proteome</keyword>
<dbReference type="Gene3D" id="3.40.630.30">
    <property type="match status" value="1"/>
</dbReference>
<gene>
    <name evidence="2" type="ORF">FME95_09015</name>
</gene>
<dbReference type="AlphaFoldDB" id="A0A5C8ZBK0"/>
<dbReference type="Proteomes" id="UP000321764">
    <property type="component" value="Unassembled WGS sequence"/>
</dbReference>
<dbReference type="InterPro" id="IPR016181">
    <property type="entry name" value="Acyl_CoA_acyltransferase"/>
</dbReference>
<accession>A0A5C8ZBK0</accession>
<organism evidence="2 3">
    <name type="scientific">Reinekea thalattae</name>
    <dbReference type="NCBI Taxonomy" id="2593301"/>
    <lineage>
        <taxon>Bacteria</taxon>
        <taxon>Pseudomonadati</taxon>
        <taxon>Pseudomonadota</taxon>
        <taxon>Gammaproteobacteria</taxon>
        <taxon>Oceanospirillales</taxon>
        <taxon>Saccharospirillaceae</taxon>
        <taxon>Reinekea</taxon>
    </lineage>
</organism>
<dbReference type="Pfam" id="PF00583">
    <property type="entry name" value="Acetyltransf_1"/>
    <property type="match status" value="1"/>
</dbReference>